<dbReference type="GO" id="GO:0004307">
    <property type="term" value="F:ethanolaminephosphotransferase activity"/>
    <property type="evidence" value="ECO:0007669"/>
    <property type="project" value="TreeGrafter"/>
</dbReference>
<feature type="transmembrane region" description="Helical" evidence="4">
    <location>
        <begin position="76"/>
        <end position="97"/>
    </location>
</feature>
<evidence type="ECO:0000256" key="2">
    <source>
        <dbReference type="ARBA" id="ARBA00010441"/>
    </source>
</evidence>
<evidence type="ECO:0000256" key="4">
    <source>
        <dbReference type="SAM" id="Phobius"/>
    </source>
</evidence>
<feature type="transmembrane region" description="Helical" evidence="4">
    <location>
        <begin position="340"/>
        <end position="361"/>
    </location>
</feature>
<feature type="transmembrane region" description="Helical" evidence="4">
    <location>
        <begin position="367"/>
        <end position="388"/>
    </location>
</feature>
<dbReference type="EMBL" id="DS268562">
    <property type="protein sequence ID" value="EFO90148.1"/>
    <property type="molecule type" value="Genomic_DNA"/>
</dbReference>
<sequence length="410" mass="47318">MGYIKQEKHPLEYEYLQPEHLKGFDSYKYNCVDNSPLSVYVSHPFWNWLVEVCTKKILKTFNFLKTFIFQFYPRTWVPNVLTLVGWGFVMTGFFIEGFLDYRIDRNSDGSVNPIPDWFWFAAALCTFLGHTLDGTDGKQSRRIGASGPTGELFDHGLDSWSTVPFTITIFSIFGRGRYSISSVELLCVLISTQIVFFTTHWEKYNTGIMFLSWAYDVSQFGLVIVYMWTYFVGYQWFHFDLFGVNFAFTFEIGFYLCCLMSLIASAYNVHKAEKLKQPSLLAGVRPAWPVLILFGSSIYWAVASPTNVIDADPRFFFFCMGTVFSNITCRLIIAQMASTVCDIYNLTLGIYLSTIALSFYSPAHELLILRLSTLVITSLHLHYGICVVRQLCRHFKIYAFDVSYLQNRKE</sequence>
<feature type="transmembrane region" description="Helical" evidence="4">
    <location>
        <begin position="315"/>
        <end position="333"/>
    </location>
</feature>
<dbReference type="InterPro" id="IPR043130">
    <property type="entry name" value="CDP-OH_PTrfase_TM_dom"/>
</dbReference>
<dbReference type="InParanoid" id="E3N940"/>
<evidence type="ECO:0000313" key="6">
    <source>
        <dbReference type="Proteomes" id="UP000008281"/>
    </source>
</evidence>
<proteinExistence type="inferred from homology"/>
<dbReference type="InterPro" id="IPR000462">
    <property type="entry name" value="CDP-OH_P_trans"/>
</dbReference>
<comment type="subcellular location">
    <subcellularLocation>
        <location evidence="1">Membrane</location>
    </subcellularLocation>
</comment>
<dbReference type="HOGENOM" id="CLU_035066_2_0_1"/>
<dbReference type="InterPro" id="IPR014472">
    <property type="entry name" value="CHOPT"/>
</dbReference>
<evidence type="ECO:0000313" key="5">
    <source>
        <dbReference type="EMBL" id="EFO90148.1"/>
    </source>
</evidence>
<dbReference type="PANTHER" id="PTHR10414:SF71">
    <property type="entry name" value="FI05338P"/>
    <property type="match status" value="1"/>
</dbReference>
<dbReference type="FunFam" id="1.20.120.1760:FF:000016">
    <property type="entry name" value="ethanolaminephosphotransferase 1"/>
    <property type="match status" value="1"/>
</dbReference>
<dbReference type="eggNOG" id="KOG2877">
    <property type="taxonomic scope" value="Eukaryota"/>
</dbReference>
<feature type="transmembrane region" description="Helical" evidence="4">
    <location>
        <begin position="213"/>
        <end position="232"/>
    </location>
</feature>
<keyword evidence="6" id="KW-1185">Reference proteome</keyword>
<feature type="transmembrane region" description="Helical" evidence="4">
    <location>
        <begin position="117"/>
        <end position="135"/>
    </location>
</feature>
<dbReference type="Pfam" id="PF01066">
    <property type="entry name" value="CDP-OH_P_transf"/>
    <property type="match status" value="1"/>
</dbReference>
<accession>E3N940</accession>
<organism evidence="6">
    <name type="scientific">Caenorhabditis remanei</name>
    <name type="common">Caenorhabditis vulgaris</name>
    <dbReference type="NCBI Taxonomy" id="31234"/>
    <lineage>
        <taxon>Eukaryota</taxon>
        <taxon>Metazoa</taxon>
        <taxon>Ecdysozoa</taxon>
        <taxon>Nematoda</taxon>
        <taxon>Chromadorea</taxon>
        <taxon>Rhabditida</taxon>
        <taxon>Rhabditina</taxon>
        <taxon>Rhabditomorpha</taxon>
        <taxon>Rhabditoidea</taxon>
        <taxon>Rhabditidae</taxon>
        <taxon>Peloderinae</taxon>
        <taxon>Caenorhabditis</taxon>
    </lineage>
</organism>
<dbReference type="Proteomes" id="UP000008281">
    <property type="component" value="Unassembled WGS sequence"/>
</dbReference>
<dbReference type="FunCoup" id="E3N940">
    <property type="interactions" value="2325"/>
</dbReference>
<dbReference type="PANTHER" id="PTHR10414">
    <property type="entry name" value="ETHANOLAMINEPHOSPHOTRANSFERASE"/>
    <property type="match status" value="1"/>
</dbReference>
<dbReference type="STRING" id="31234.E3N940"/>
<evidence type="ECO:0000256" key="1">
    <source>
        <dbReference type="ARBA" id="ARBA00004370"/>
    </source>
</evidence>
<keyword evidence="3 4" id="KW-0472">Membrane</keyword>
<dbReference type="GO" id="GO:0006646">
    <property type="term" value="P:phosphatidylethanolamine biosynthetic process"/>
    <property type="evidence" value="ECO:0007669"/>
    <property type="project" value="TreeGrafter"/>
</dbReference>
<protein>
    <submittedName>
        <fullName evidence="5">Uncharacterized protein</fullName>
    </submittedName>
</protein>
<dbReference type="GO" id="GO:0005789">
    <property type="term" value="C:endoplasmic reticulum membrane"/>
    <property type="evidence" value="ECO:0007669"/>
    <property type="project" value="TreeGrafter"/>
</dbReference>
<gene>
    <name evidence="5" type="ORF">CRE_24733</name>
</gene>
<dbReference type="AlphaFoldDB" id="E3N940"/>
<feature type="transmembrane region" description="Helical" evidence="4">
    <location>
        <begin position="282"/>
        <end position="303"/>
    </location>
</feature>
<comment type="similarity">
    <text evidence="2">Belongs to the CDP-alcohol phosphatidyltransferase class-I family.</text>
</comment>
<keyword evidence="4" id="KW-0812">Transmembrane</keyword>
<dbReference type="OrthoDB" id="196717at2759"/>
<dbReference type="Gene3D" id="1.20.120.1760">
    <property type="match status" value="1"/>
</dbReference>
<keyword evidence="4" id="KW-1133">Transmembrane helix</keyword>
<dbReference type="PIRSF" id="PIRSF015665">
    <property type="entry name" value="CHOPT"/>
    <property type="match status" value="1"/>
</dbReference>
<feature type="transmembrane region" description="Helical" evidence="4">
    <location>
        <begin position="252"/>
        <end position="270"/>
    </location>
</feature>
<dbReference type="OMA" id="QNMGQGW"/>
<reference evidence="5" key="1">
    <citation type="submission" date="2007-07" db="EMBL/GenBank/DDBJ databases">
        <title>PCAP assembly of the Caenorhabditis remanei genome.</title>
        <authorList>
            <consortium name="The Caenorhabditis remanei Sequencing Consortium"/>
            <person name="Wilson R.K."/>
        </authorList>
    </citation>
    <scope>NUCLEOTIDE SEQUENCE [LARGE SCALE GENOMIC DNA]</scope>
    <source>
        <strain evidence="5">PB4641</strain>
    </source>
</reference>
<dbReference type="GO" id="GO:0005794">
    <property type="term" value="C:Golgi apparatus"/>
    <property type="evidence" value="ECO:0007669"/>
    <property type="project" value="TreeGrafter"/>
</dbReference>
<evidence type="ECO:0000256" key="3">
    <source>
        <dbReference type="ARBA" id="ARBA00023136"/>
    </source>
</evidence>
<name>E3N940_CAERE</name>